<dbReference type="PANTHER" id="PTHR36492:SF2">
    <property type="entry name" value="[ACYL-CARRIER-PROTEIN] PHOSPHODIESTERASE PPTH"/>
    <property type="match status" value="1"/>
</dbReference>
<proteinExistence type="predicted"/>
<dbReference type="InterPro" id="IPR029052">
    <property type="entry name" value="Metallo-depent_PP-like"/>
</dbReference>
<keyword evidence="3" id="KW-1185">Reference proteome</keyword>
<reference evidence="2" key="1">
    <citation type="submission" date="2022-06" db="EMBL/GenBank/DDBJ databases">
        <title>Genomic Encyclopedia of Archaeal and Bacterial Type Strains, Phase II (KMG-II): from individual species to whole genera.</title>
        <authorList>
            <person name="Goeker M."/>
        </authorList>
    </citation>
    <scope>NUCLEOTIDE SEQUENCE</scope>
    <source>
        <strain evidence="2">DSM 43935</strain>
    </source>
</reference>
<dbReference type="Proteomes" id="UP001206128">
    <property type="component" value="Unassembled WGS sequence"/>
</dbReference>
<dbReference type="Gene3D" id="3.60.21.10">
    <property type="match status" value="1"/>
</dbReference>
<dbReference type="CDD" id="cd00838">
    <property type="entry name" value="MPP_superfamily"/>
    <property type="match status" value="1"/>
</dbReference>
<dbReference type="EMBL" id="JAMTCK010000018">
    <property type="protein sequence ID" value="MCP2169321.1"/>
    <property type="molecule type" value="Genomic_DNA"/>
</dbReference>
<organism evidence="2 3">
    <name type="scientific">Goodfellowiella coeruleoviolacea</name>
    <dbReference type="NCBI Taxonomy" id="334858"/>
    <lineage>
        <taxon>Bacteria</taxon>
        <taxon>Bacillati</taxon>
        <taxon>Actinomycetota</taxon>
        <taxon>Actinomycetes</taxon>
        <taxon>Pseudonocardiales</taxon>
        <taxon>Pseudonocardiaceae</taxon>
        <taxon>Goodfellowiella</taxon>
    </lineage>
</organism>
<protein>
    <submittedName>
        <fullName evidence="2">3',5'-cyclic AMP phosphodiesterase CpdA</fullName>
    </submittedName>
</protein>
<dbReference type="Pfam" id="PF00149">
    <property type="entry name" value="Metallophos"/>
    <property type="match status" value="1"/>
</dbReference>
<evidence type="ECO:0000313" key="3">
    <source>
        <dbReference type="Proteomes" id="UP001206128"/>
    </source>
</evidence>
<name>A0AAE3GJE0_9PSEU</name>
<dbReference type="InterPro" id="IPR004843">
    <property type="entry name" value="Calcineurin-like_PHP"/>
</dbReference>
<dbReference type="PANTHER" id="PTHR36492">
    <property type="match status" value="1"/>
</dbReference>
<gene>
    <name evidence="2" type="ORF">LX83_006206</name>
</gene>
<dbReference type="GO" id="GO:0016787">
    <property type="term" value="F:hydrolase activity"/>
    <property type="evidence" value="ECO:0007669"/>
    <property type="project" value="InterPro"/>
</dbReference>
<dbReference type="SUPFAM" id="SSF56300">
    <property type="entry name" value="Metallo-dependent phosphatases"/>
    <property type="match status" value="1"/>
</dbReference>
<feature type="domain" description="Calcineurin-like phosphoesterase" evidence="1">
    <location>
        <begin position="9"/>
        <end position="241"/>
    </location>
</feature>
<accession>A0AAE3GJE0</accession>
<sequence length="294" mass="33815">MALVSARSLLAVSDLHVSHERNREVVDRIRPTSDGDWLIVAGDVAETVADIEATLRLLRDRFARVIWVPGNHELWTTRQDPVQLRGEARYHHLVEVCRGLGVLTPEDPYPVWETDESSYVVAPLFLLYDYSFRDPNTSLDAAMKHAYETGVVCTDEFMLHPDPYPTRADWCRQRIEVTEPRLAAIPQHQRTILVSHWPLHQGPTRMLRFPQFAMWCGSTRTADWHVRFRAEVAVSGHLHIPLTLFYDGVRFEEVSLGYPREWQRRGSGLPDPVRRILPVDQNRQPAGQFAAIRA</sequence>
<comment type="caution">
    <text evidence="2">The sequence shown here is derived from an EMBL/GenBank/DDBJ whole genome shotgun (WGS) entry which is preliminary data.</text>
</comment>
<dbReference type="InterPro" id="IPR052963">
    <property type="entry name" value="Pantetheine_PDE"/>
</dbReference>
<evidence type="ECO:0000259" key="1">
    <source>
        <dbReference type="Pfam" id="PF00149"/>
    </source>
</evidence>
<dbReference type="AlphaFoldDB" id="A0AAE3GJE0"/>
<evidence type="ECO:0000313" key="2">
    <source>
        <dbReference type="EMBL" id="MCP2169321.1"/>
    </source>
</evidence>